<comment type="similarity">
    <text evidence="2">Belongs to the sirtuin family. Class I subfamily.</text>
</comment>
<evidence type="ECO:0000256" key="5">
    <source>
        <dbReference type="ARBA" id="ARBA00023128"/>
    </source>
</evidence>
<name>J4IAL2_9APHY</name>
<dbReference type="GO" id="GO:0017136">
    <property type="term" value="F:histone deacetylase activity, NAD-dependent"/>
    <property type="evidence" value="ECO:0007669"/>
    <property type="project" value="TreeGrafter"/>
</dbReference>
<dbReference type="GO" id="GO:0046872">
    <property type="term" value="F:metal ion binding"/>
    <property type="evidence" value="ECO:0007669"/>
    <property type="project" value="UniProtKB-KW"/>
</dbReference>
<dbReference type="PANTHER" id="PTHR11085:SF10">
    <property type="entry name" value="NAD-DEPENDENT PROTEIN DEACYLASE SIRTUIN-5, MITOCHONDRIAL-RELATED"/>
    <property type="match status" value="1"/>
</dbReference>
<dbReference type="InterPro" id="IPR026590">
    <property type="entry name" value="Ssirtuin_cat_dom"/>
</dbReference>
<evidence type="ECO:0000259" key="7">
    <source>
        <dbReference type="PROSITE" id="PS50305"/>
    </source>
</evidence>
<accession>J4IAL2</accession>
<feature type="binding site" evidence="6">
    <location>
        <position position="205"/>
    </location>
    <ligand>
        <name>Zn(2+)</name>
        <dbReference type="ChEBI" id="CHEBI:29105"/>
    </ligand>
</feature>
<dbReference type="Gene3D" id="3.40.50.1220">
    <property type="entry name" value="TPP-binding domain"/>
    <property type="match status" value="1"/>
</dbReference>
<feature type="binding site" evidence="6">
    <location>
        <position position="171"/>
    </location>
    <ligand>
        <name>Zn(2+)</name>
        <dbReference type="ChEBI" id="CHEBI:29105"/>
    </ligand>
</feature>
<dbReference type="PROSITE" id="PS50305">
    <property type="entry name" value="SIRTUIN"/>
    <property type="match status" value="1"/>
</dbReference>
<sequence length="297" mass="32139">MPSDNVEEFRQVLSSSKKILILSGAGLSAASGSYYSLAAPHTIVPHSRSGVATFRGNGGLWRKYDAASLATPAAFAENQSRVWQFFHYRREQVLKAAPNPAHRALARLAIPSIRHTLAPHSALTHVTQNVDGLCTIALADAVAPLCTPEEPAELIEMHGRLFDVVCTAHDCGFRETTRRSPLCPALRGTEAALEPVVRRADLPRCPVCGQLCRPGVVWFGERPHRIEEILALADDADLCIVVGTSAVVQPASKIGGRVKEHRGKIAVFNIEASNHSDEADFLFLGPVDVVAIFDNKT</sequence>
<dbReference type="GO" id="GO:0070403">
    <property type="term" value="F:NAD+ binding"/>
    <property type="evidence" value="ECO:0007669"/>
    <property type="project" value="InterPro"/>
</dbReference>
<keyword evidence="5" id="KW-0496">Mitochondrion</keyword>
<dbReference type="GO" id="GO:0005739">
    <property type="term" value="C:mitochondrion"/>
    <property type="evidence" value="ECO:0007669"/>
    <property type="project" value="UniProtKB-SubCell"/>
</dbReference>
<dbReference type="InterPro" id="IPR026591">
    <property type="entry name" value="Sirtuin_cat_small_dom_sf"/>
</dbReference>
<dbReference type="RefSeq" id="XP_012182389.1">
    <property type="nucleotide sequence ID" value="XM_012326999.1"/>
</dbReference>
<evidence type="ECO:0000313" key="8">
    <source>
        <dbReference type="EMBL" id="CCM03106.1"/>
    </source>
</evidence>
<dbReference type="InterPro" id="IPR003000">
    <property type="entry name" value="Sirtuin"/>
</dbReference>
<dbReference type="Gene3D" id="3.30.1600.10">
    <property type="entry name" value="SIR2/SIRT2 'Small Domain"/>
    <property type="match status" value="1"/>
</dbReference>
<evidence type="ECO:0000256" key="2">
    <source>
        <dbReference type="ARBA" id="ARBA00006924"/>
    </source>
</evidence>
<dbReference type="HOGENOM" id="CLU_023643_3_1_1"/>
<dbReference type="STRING" id="599839.J4IAL2"/>
<feature type="active site" description="Proton acceptor" evidence="6">
    <location>
        <position position="158"/>
    </location>
</feature>
<dbReference type="InterPro" id="IPR029035">
    <property type="entry name" value="DHS-like_NAD/FAD-binding_dom"/>
</dbReference>
<keyword evidence="9" id="KW-1185">Reference proteome</keyword>
<protein>
    <recommendedName>
        <fullName evidence="7">Deacetylase sirtuin-type domain-containing protein</fullName>
    </recommendedName>
</protein>
<evidence type="ECO:0000256" key="6">
    <source>
        <dbReference type="PROSITE-ProRule" id="PRU00236"/>
    </source>
</evidence>
<dbReference type="GO" id="GO:0005634">
    <property type="term" value="C:nucleus"/>
    <property type="evidence" value="ECO:0007669"/>
    <property type="project" value="TreeGrafter"/>
</dbReference>
<dbReference type="GeneID" id="24098017"/>
<evidence type="ECO:0000256" key="4">
    <source>
        <dbReference type="ARBA" id="ARBA00023027"/>
    </source>
</evidence>
<dbReference type="AlphaFoldDB" id="J4IAL2"/>
<dbReference type="OrthoDB" id="424302at2759"/>
<dbReference type="InterPro" id="IPR050134">
    <property type="entry name" value="NAD-dep_sirtuin_deacylases"/>
</dbReference>
<keyword evidence="3" id="KW-0808">Transferase</keyword>
<feature type="domain" description="Deacetylase sirtuin-type" evidence="7">
    <location>
        <begin position="1"/>
        <end position="297"/>
    </location>
</feature>
<dbReference type="EMBL" id="HE797101">
    <property type="protein sequence ID" value="CCM03106.1"/>
    <property type="molecule type" value="Genomic_DNA"/>
</dbReference>
<keyword evidence="6" id="KW-0479">Metal-binding</keyword>
<reference evidence="8 9" key="1">
    <citation type="journal article" date="2012" name="Appl. Environ. Microbiol.">
        <title>Short-read sequencing for genomic analysis of the brown rot fungus Fibroporia radiculosa.</title>
        <authorList>
            <person name="Tang J.D."/>
            <person name="Perkins A.D."/>
            <person name="Sonstegard T.S."/>
            <person name="Schroeder S.G."/>
            <person name="Burgess S.C."/>
            <person name="Diehl S.V."/>
        </authorList>
    </citation>
    <scope>NUCLEOTIDE SEQUENCE [LARGE SCALE GENOMIC DNA]</scope>
    <source>
        <strain evidence="8 9">TFFH 294</strain>
    </source>
</reference>
<dbReference type="Pfam" id="PF02146">
    <property type="entry name" value="SIR2"/>
    <property type="match status" value="1"/>
</dbReference>
<keyword evidence="4" id="KW-0520">NAD</keyword>
<dbReference type="InParanoid" id="J4IAL2"/>
<dbReference type="PANTHER" id="PTHR11085">
    <property type="entry name" value="NAD-DEPENDENT PROTEIN DEACYLASE SIRTUIN-5, MITOCHONDRIAL-RELATED"/>
    <property type="match status" value="1"/>
</dbReference>
<dbReference type="Proteomes" id="UP000006352">
    <property type="component" value="Unassembled WGS sequence"/>
</dbReference>
<keyword evidence="6" id="KW-0862">Zinc</keyword>
<organism evidence="8 9">
    <name type="scientific">Fibroporia radiculosa</name>
    <dbReference type="NCBI Taxonomy" id="599839"/>
    <lineage>
        <taxon>Eukaryota</taxon>
        <taxon>Fungi</taxon>
        <taxon>Dikarya</taxon>
        <taxon>Basidiomycota</taxon>
        <taxon>Agaricomycotina</taxon>
        <taxon>Agaricomycetes</taxon>
        <taxon>Polyporales</taxon>
        <taxon>Fibroporiaceae</taxon>
        <taxon>Fibroporia</taxon>
    </lineage>
</organism>
<comment type="subcellular location">
    <subcellularLocation>
        <location evidence="1">Mitochondrion</location>
    </subcellularLocation>
</comment>
<proteinExistence type="inferred from homology"/>
<evidence type="ECO:0000256" key="3">
    <source>
        <dbReference type="ARBA" id="ARBA00022679"/>
    </source>
</evidence>
<dbReference type="SUPFAM" id="SSF52467">
    <property type="entry name" value="DHS-like NAD/FAD-binding domain"/>
    <property type="match status" value="1"/>
</dbReference>
<feature type="binding site" evidence="6">
    <location>
        <position position="208"/>
    </location>
    <ligand>
        <name>Zn(2+)</name>
        <dbReference type="ChEBI" id="CHEBI:29105"/>
    </ligand>
</feature>
<evidence type="ECO:0000313" key="9">
    <source>
        <dbReference type="Proteomes" id="UP000006352"/>
    </source>
</evidence>
<gene>
    <name evidence="8" type="ORF">FIBRA_05226</name>
</gene>
<evidence type="ECO:0000256" key="1">
    <source>
        <dbReference type="ARBA" id="ARBA00004173"/>
    </source>
</evidence>
<feature type="binding site" evidence="6">
    <location>
        <position position="166"/>
    </location>
    <ligand>
        <name>Zn(2+)</name>
        <dbReference type="ChEBI" id="CHEBI:29105"/>
    </ligand>
</feature>